<dbReference type="STRING" id="63186.ZOBELLIA_3199"/>
<evidence type="ECO:0008006" key="3">
    <source>
        <dbReference type="Google" id="ProtNLM"/>
    </source>
</evidence>
<dbReference type="KEGG" id="zga:ZOBELLIA_3199"/>
<dbReference type="PROSITE" id="PS51257">
    <property type="entry name" value="PROKAR_LIPOPROTEIN"/>
    <property type="match status" value="1"/>
</dbReference>
<accession>G0L031</accession>
<organism evidence="1 2">
    <name type="scientific">Zobellia galactanivorans (strain DSM 12802 / CCUG 47099 / CIP 106680 / NCIMB 13871 / Dsij)</name>
    <dbReference type="NCBI Taxonomy" id="63186"/>
    <lineage>
        <taxon>Bacteria</taxon>
        <taxon>Pseudomonadati</taxon>
        <taxon>Bacteroidota</taxon>
        <taxon>Flavobacteriia</taxon>
        <taxon>Flavobacteriales</taxon>
        <taxon>Flavobacteriaceae</taxon>
        <taxon>Zobellia</taxon>
    </lineage>
</organism>
<evidence type="ECO:0000313" key="1">
    <source>
        <dbReference type="EMBL" id="CAZ97337.1"/>
    </source>
</evidence>
<reference evidence="2" key="1">
    <citation type="submission" date="2009-07" db="EMBL/GenBank/DDBJ databases">
        <title>Complete genome sequence of Zobellia galactanivorans Dsij.</title>
        <authorList>
            <consortium name="Genoscope - CEA"/>
        </authorList>
    </citation>
    <scope>NUCLEOTIDE SEQUENCE [LARGE SCALE GENOMIC DNA]</scope>
    <source>
        <strain evidence="2">DSM 12802 / CCUG 47099 / CIP 106680 / NCIMB 13871 / Dsij</strain>
    </source>
</reference>
<dbReference type="Proteomes" id="UP000008898">
    <property type="component" value="Chromosome"/>
</dbReference>
<dbReference type="EMBL" id="FP476056">
    <property type="protein sequence ID" value="CAZ97337.1"/>
    <property type="molecule type" value="Genomic_DNA"/>
</dbReference>
<proteinExistence type="predicted"/>
<gene>
    <name evidence="1" type="ordered locus">zobellia_3199</name>
</gene>
<protein>
    <recommendedName>
        <fullName evidence="3">Lipoprotein</fullName>
    </recommendedName>
</protein>
<name>G0L031_ZOBGA</name>
<reference evidence="1 2" key="2">
    <citation type="journal article" date="2012" name="Environ. Microbiol.">
        <title>Characterization of the first alginolytic operons in a marine bacterium: from their emergence in marine Flavobacteriia to their independent transfers to marine Proteobacteria and human gut Bacteroides.</title>
        <authorList>
            <person name="Thomas F."/>
            <person name="Barbeyron T."/>
            <person name="Tonon T."/>
            <person name="Genicot S."/>
            <person name="Czjzek M."/>
            <person name="Michel G."/>
        </authorList>
    </citation>
    <scope>NUCLEOTIDE SEQUENCE [LARGE SCALE GENOMIC DNA]</scope>
    <source>
        <strain evidence="2">DSM 12802 / CCUG 47099 / CIP 106680 / NCIMB 13871 / Dsij</strain>
    </source>
</reference>
<keyword evidence="2" id="KW-1185">Reference proteome</keyword>
<sequence>MKFKYLFILSILIISCADKKTSTVKMELMVLSNYGAEEKIISDSTSLSQIKETMKEIDWNTFNQVILSTDNSNWIEVGGNLNEDGLSSMYEENGKQFVINEPPSSIDHMTEILISYFNGDGNFKKDNNFE</sequence>
<dbReference type="AlphaFoldDB" id="G0L031"/>
<dbReference type="HOGENOM" id="CLU_1937333_0_0_10"/>
<evidence type="ECO:0000313" key="2">
    <source>
        <dbReference type="Proteomes" id="UP000008898"/>
    </source>
</evidence>